<name>A0A143PKX3_LUTPR</name>
<gene>
    <name evidence="1" type="ORF">LuPra_02410</name>
</gene>
<dbReference type="OrthoDB" id="9700896at2"/>
<dbReference type="GO" id="GO:0022900">
    <property type="term" value="P:electron transport chain"/>
    <property type="evidence" value="ECO:0007669"/>
    <property type="project" value="InterPro"/>
</dbReference>
<dbReference type="GO" id="GO:0020037">
    <property type="term" value="F:heme binding"/>
    <property type="evidence" value="ECO:0007669"/>
    <property type="project" value="InterPro"/>
</dbReference>
<dbReference type="GO" id="GO:0005506">
    <property type="term" value="F:iron ion binding"/>
    <property type="evidence" value="ECO:0007669"/>
    <property type="project" value="InterPro"/>
</dbReference>
<organism evidence="1 2">
    <name type="scientific">Luteitalea pratensis</name>
    <dbReference type="NCBI Taxonomy" id="1855912"/>
    <lineage>
        <taxon>Bacteria</taxon>
        <taxon>Pseudomonadati</taxon>
        <taxon>Acidobacteriota</taxon>
        <taxon>Vicinamibacteria</taxon>
        <taxon>Vicinamibacterales</taxon>
        <taxon>Vicinamibacteraceae</taxon>
        <taxon>Luteitalea</taxon>
    </lineage>
</organism>
<accession>A0A143PKX3</accession>
<dbReference type="Proteomes" id="UP000076079">
    <property type="component" value="Chromosome"/>
</dbReference>
<protein>
    <recommendedName>
        <fullName evidence="3">Cytochrome c domain-containing protein</fullName>
    </recommendedName>
</protein>
<dbReference type="SUPFAM" id="SSF47175">
    <property type="entry name" value="Cytochromes"/>
    <property type="match status" value="1"/>
</dbReference>
<proteinExistence type="predicted"/>
<dbReference type="RefSeq" id="WP_110170962.1">
    <property type="nucleotide sequence ID" value="NZ_CP015136.1"/>
</dbReference>
<keyword evidence="2" id="KW-1185">Reference proteome</keyword>
<evidence type="ECO:0008006" key="3">
    <source>
        <dbReference type="Google" id="ProtNLM"/>
    </source>
</evidence>
<reference evidence="1 2" key="1">
    <citation type="journal article" date="2016" name="Genome Announc.">
        <title>First Complete Genome Sequence of a Subdivision 6 Acidobacterium Strain.</title>
        <authorList>
            <person name="Huang S."/>
            <person name="Vieira S."/>
            <person name="Bunk B."/>
            <person name="Riedel T."/>
            <person name="Sproer C."/>
            <person name="Overmann J."/>
        </authorList>
    </citation>
    <scope>NUCLEOTIDE SEQUENCE [LARGE SCALE GENOMIC DNA]</scope>
    <source>
        <strain evidence="2">DSM 100886 HEG_-6_39</strain>
    </source>
</reference>
<dbReference type="GO" id="GO:0009055">
    <property type="term" value="F:electron transfer activity"/>
    <property type="evidence" value="ECO:0007669"/>
    <property type="project" value="InterPro"/>
</dbReference>
<dbReference type="AlphaFoldDB" id="A0A143PKX3"/>
<dbReference type="InterPro" id="IPR010980">
    <property type="entry name" value="Cyt_c/b562"/>
</dbReference>
<evidence type="ECO:0000313" key="2">
    <source>
        <dbReference type="Proteomes" id="UP000076079"/>
    </source>
</evidence>
<reference evidence="2" key="2">
    <citation type="submission" date="2016-04" db="EMBL/GenBank/DDBJ databases">
        <title>First Complete Genome Sequence of a Subdivision 6 Acidobacterium.</title>
        <authorList>
            <person name="Huang S."/>
            <person name="Vieira S."/>
            <person name="Bunk B."/>
            <person name="Riedel T."/>
            <person name="Sproeer C."/>
            <person name="Overmann J."/>
        </authorList>
    </citation>
    <scope>NUCLEOTIDE SEQUENCE [LARGE SCALE GENOMIC DNA]</scope>
    <source>
        <strain evidence="2">DSM 100886 HEG_-6_39</strain>
    </source>
</reference>
<sequence>MHRLLSGRRIQWLTMFAAPLLAWASLTAQVRPQSPERHNPLRAAYMRAHFYQAMLLHDAVARGDLETARLEATRLQQHSATVPMPARAQAFQGAMTRMATQASAATTLLEAARITAAILGTCGQCHRAMQVRAMPPLNTDIKVGGIVGHMLLHQHGSDALVEGLVAPSDSAWTEGVKTFATQKLDSADAPRKFRKELAAAEAQLAELAGQAAQAQGSRDREVVYGKVLATCGACHGMVSHSAGPDRH</sequence>
<evidence type="ECO:0000313" key="1">
    <source>
        <dbReference type="EMBL" id="AMY09197.1"/>
    </source>
</evidence>
<dbReference type="KEGG" id="abac:LuPra_02410"/>
<dbReference type="EMBL" id="CP015136">
    <property type="protein sequence ID" value="AMY09197.1"/>
    <property type="molecule type" value="Genomic_DNA"/>
</dbReference>